<dbReference type="EMBL" id="JBFTWV010000003">
    <property type="protein sequence ID" value="KAL2800651.1"/>
    <property type="molecule type" value="Genomic_DNA"/>
</dbReference>
<name>A0ABR4GNJ0_9EURO</name>
<keyword evidence="3" id="KW-1185">Reference proteome</keyword>
<comment type="caution">
    <text evidence="2">The sequence shown here is derived from an EMBL/GenBank/DDBJ whole genome shotgun (WGS) entry which is preliminary data.</text>
</comment>
<dbReference type="Proteomes" id="UP001610563">
    <property type="component" value="Unassembled WGS sequence"/>
</dbReference>
<feature type="chain" id="PRO_5046382176" description="Secreted protein" evidence="1">
    <location>
        <begin position="22"/>
        <end position="102"/>
    </location>
</feature>
<gene>
    <name evidence="2" type="ORF">BJX66DRAFT_291259</name>
</gene>
<evidence type="ECO:0000313" key="3">
    <source>
        <dbReference type="Proteomes" id="UP001610563"/>
    </source>
</evidence>
<accession>A0ABR4GNJ0</accession>
<keyword evidence="1" id="KW-0732">Signal</keyword>
<feature type="signal peptide" evidence="1">
    <location>
        <begin position="1"/>
        <end position="21"/>
    </location>
</feature>
<reference evidence="2 3" key="1">
    <citation type="submission" date="2024-07" db="EMBL/GenBank/DDBJ databases">
        <title>Section-level genome sequencing and comparative genomics of Aspergillus sections Usti and Cavernicolus.</title>
        <authorList>
            <consortium name="Lawrence Berkeley National Laboratory"/>
            <person name="Nybo J.L."/>
            <person name="Vesth T.C."/>
            <person name="Theobald S."/>
            <person name="Frisvad J.C."/>
            <person name="Larsen T.O."/>
            <person name="Kjaerboelling I."/>
            <person name="Rothschild-Mancinelli K."/>
            <person name="Lyhne E.K."/>
            <person name="Kogle M.E."/>
            <person name="Barry K."/>
            <person name="Clum A."/>
            <person name="Na H."/>
            <person name="Ledsgaard L."/>
            <person name="Lin J."/>
            <person name="Lipzen A."/>
            <person name="Kuo A."/>
            <person name="Riley R."/>
            <person name="Mondo S."/>
            <person name="Labutti K."/>
            <person name="Haridas S."/>
            <person name="Pangalinan J."/>
            <person name="Salamov A.A."/>
            <person name="Simmons B.A."/>
            <person name="Magnuson J.K."/>
            <person name="Chen J."/>
            <person name="Drula E."/>
            <person name="Henrissat B."/>
            <person name="Wiebenga A."/>
            <person name="Lubbers R.J."/>
            <person name="Gomes A.C."/>
            <person name="Makela M.R."/>
            <person name="Stajich J."/>
            <person name="Grigoriev I.V."/>
            <person name="Mortensen U.H."/>
            <person name="De Vries R.P."/>
            <person name="Baker S.E."/>
            <person name="Andersen M.R."/>
        </authorList>
    </citation>
    <scope>NUCLEOTIDE SEQUENCE [LARGE SCALE GENOMIC DNA]</scope>
    <source>
        <strain evidence="2 3">CBS 209.92</strain>
    </source>
</reference>
<protein>
    <recommendedName>
        <fullName evidence="4">Secreted protein</fullName>
    </recommendedName>
</protein>
<evidence type="ECO:0008006" key="4">
    <source>
        <dbReference type="Google" id="ProtNLM"/>
    </source>
</evidence>
<proteinExistence type="predicted"/>
<evidence type="ECO:0000313" key="2">
    <source>
        <dbReference type="EMBL" id="KAL2800651.1"/>
    </source>
</evidence>
<organism evidence="2 3">
    <name type="scientific">Aspergillus keveii</name>
    <dbReference type="NCBI Taxonomy" id="714993"/>
    <lineage>
        <taxon>Eukaryota</taxon>
        <taxon>Fungi</taxon>
        <taxon>Dikarya</taxon>
        <taxon>Ascomycota</taxon>
        <taxon>Pezizomycotina</taxon>
        <taxon>Eurotiomycetes</taxon>
        <taxon>Eurotiomycetidae</taxon>
        <taxon>Eurotiales</taxon>
        <taxon>Aspergillaceae</taxon>
        <taxon>Aspergillus</taxon>
        <taxon>Aspergillus subgen. Nidulantes</taxon>
    </lineage>
</organism>
<sequence length="102" mass="11249">MQVNKGLNAFRLLSLLSLTHKARLPLHACCKKPFFFSRSFRLLAGIISQSASRLPSDPFASVCLVLSSPTLLLSNVPSCKPEQKKACVIRRIFQQGLIHLSG</sequence>
<evidence type="ECO:0000256" key="1">
    <source>
        <dbReference type="SAM" id="SignalP"/>
    </source>
</evidence>